<reference evidence="2 3" key="1">
    <citation type="journal article" date="2015" name="Genome Biol.">
        <title>Comparative genomics of Steinernema reveals deeply conserved gene regulatory networks.</title>
        <authorList>
            <person name="Dillman A.R."/>
            <person name="Macchietto M."/>
            <person name="Porter C.F."/>
            <person name="Rogers A."/>
            <person name="Williams B."/>
            <person name="Antoshechkin I."/>
            <person name="Lee M.M."/>
            <person name="Goodwin Z."/>
            <person name="Lu X."/>
            <person name="Lewis E.E."/>
            <person name="Goodrich-Blair H."/>
            <person name="Stock S.P."/>
            <person name="Adams B.J."/>
            <person name="Sternberg P.W."/>
            <person name="Mortazavi A."/>
        </authorList>
    </citation>
    <scope>NUCLEOTIDE SEQUENCE [LARGE SCALE GENOMIC DNA]</scope>
    <source>
        <strain evidence="2 3">ALL</strain>
    </source>
</reference>
<dbReference type="Proteomes" id="UP000298663">
    <property type="component" value="Unassembled WGS sequence"/>
</dbReference>
<protein>
    <submittedName>
        <fullName evidence="2">Uncharacterized protein</fullName>
    </submittedName>
</protein>
<organism evidence="2 3">
    <name type="scientific">Steinernema carpocapsae</name>
    <name type="common">Entomopathogenic nematode</name>
    <dbReference type="NCBI Taxonomy" id="34508"/>
    <lineage>
        <taxon>Eukaryota</taxon>
        <taxon>Metazoa</taxon>
        <taxon>Ecdysozoa</taxon>
        <taxon>Nematoda</taxon>
        <taxon>Chromadorea</taxon>
        <taxon>Rhabditida</taxon>
        <taxon>Tylenchina</taxon>
        <taxon>Panagrolaimomorpha</taxon>
        <taxon>Strongyloidoidea</taxon>
        <taxon>Steinernematidae</taxon>
        <taxon>Steinernema</taxon>
    </lineage>
</organism>
<proteinExistence type="predicted"/>
<gene>
    <name evidence="2" type="ORF">L596_023396</name>
</gene>
<keyword evidence="3" id="KW-1185">Reference proteome</keyword>
<evidence type="ECO:0000313" key="2">
    <source>
        <dbReference type="EMBL" id="TKR67210.1"/>
    </source>
</evidence>
<evidence type="ECO:0000256" key="1">
    <source>
        <dbReference type="SAM" id="MobiDB-lite"/>
    </source>
</evidence>
<dbReference type="EMBL" id="AZBU02000008">
    <property type="protein sequence ID" value="TKR67210.1"/>
    <property type="molecule type" value="Genomic_DNA"/>
</dbReference>
<feature type="compositionally biased region" description="Low complexity" evidence="1">
    <location>
        <begin position="24"/>
        <end position="38"/>
    </location>
</feature>
<evidence type="ECO:0000313" key="3">
    <source>
        <dbReference type="Proteomes" id="UP000298663"/>
    </source>
</evidence>
<dbReference type="AlphaFoldDB" id="A0A4U5MDI3"/>
<name>A0A4U5MDI3_STECR</name>
<feature type="region of interest" description="Disordered" evidence="1">
    <location>
        <begin position="19"/>
        <end position="41"/>
    </location>
</feature>
<sequence>MSPPFPACKAATISSAMLARRKSSGSGLPPSGGAAGAADLKSPPAVIGTIASGNATRTAQAARESVAVLAEMLAMEHTGAVKQMNSGESLFRGSF</sequence>
<reference evidence="2 3" key="2">
    <citation type="journal article" date="2019" name="G3 (Bethesda)">
        <title>Hybrid Assembly of the Genome of the Entomopathogenic Nematode Steinernema carpocapsae Identifies the X-Chromosome.</title>
        <authorList>
            <person name="Serra L."/>
            <person name="Macchietto M."/>
            <person name="Macias-Munoz A."/>
            <person name="McGill C.J."/>
            <person name="Rodriguez I.M."/>
            <person name="Rodriguez B."/>
            <person name="Murad R."/>
            <person name="Mortazavi A."/>
        </authorList>
    </citation>
    <scope>NUCLEOTIDE SEQUENCE [LARGE SCALE GENOMIC DNA]</scope>
    <source>
        <strain evidence="2 3">ALL</strain>
    </source>
</reference>
<comment type="caution">
    <text evidence="2">The sequence shown here is derived from an EMBL/GenBank/DDBJ whole genome shotgun (WGS) entry which is preliminary data.</text>
</comment>
<accession>A0A4U5MDI3</accession>